<keyword evidence="4" id="KW-1185">Reference proteome</keyword>
<evidence type="ECO:0000313" key="3">
    <source>
        <dbReference type="EMBL" id="PLB44801.1"/>
    </source>
</evidence>
<dbReference type="VEuPathDB" id="FungiDB:P170DRAFT_267072"/>
<gene>
    <name evidence="3" type="ORF">P170DRAFT_267072</name>
</gene>
<evidence type="ECO:0000256" key="1">
    <source>
        <dbReference type="SAM" id="MobiDB-lite"/>
    </source>
</evidence>
<evidence type="ECO:0000313" key="4">
    <source>
        <dbReference type="Proteomes" id="UP000234275"/>
    </source>
</evidence>
<accession>A0A2I2FVZ2</accession>
<dbReference type="GeneID" id="36550822"/>
<sequence length="115" mass="12607">MSLRSTLSIPTDDTDNSGPALSLSPPARKPATRKDRRITRKGKELQRKHLRENQTVVRWMPDGNGFLVSKAFNVRVLGMDRMLTVTVPVSWRGVGGVVVLGAVVLGYLGFGRGFS</sequence>
<dbReference type="Proteomes" id="UP000234275">
    <property type="component" value="Unassembled WGS sequence"/>
</dbReference>
<organism evidence="3 4">
    <name type="scientific">Aspergillus steynii IBT 23096</name>
    <dbReference type="NCBI Taxonomy" id="1392250"/>
    <lineage>
        <taxon>Eukaryota</taxon>
        <taxon>Fungi</taxon>
        <taxon>Dikarya</taxon>
        <taxon>Ascomycota</taxon>
        <taxon>Pezizomycotina</taxon>
        <taxon>Eurotiomycetes</taxon>
        <taxon>Eurotiomycetidae</taxon>
        <taxon>Eurotiales</taxon>
        <taxon>Aspergillaceae</taxon>
        <taxon>Aspergillus</taxon>
        <taxon>Aspergillus subgen. Circumdati</taxon>
    </lineage>
</organism>
<dbReference type="AlphaFoldDB" id="A0A2I2FVZ2"/>
<reference evidence="3 4" key="1">
    <citation type="submission" date="2016-12" db="EMBL/GenBank/DDBJ databases">
        <title>The genomes of Aspergillus section Nigri reveals drivers in fungal speciation.</title>
        <authorList>
            <consortium name="DOE Joint Genome Institute"/>
            <person name="Vesth T.C."/>
            <person name="Nybo J."/>
            <person name="Theobald S."/>
            <person name="Brandl J."/>
            <person name="Frisvad J.C."/>
            <person name="Nielsen K.F."/>
            <person name="Lyhne E.K."/>
            <person name="Kogle M.E."/>
            <person name="Kuo A."/>
            <person name="Riley R."/>
            <person name="Clum A."/>
            <person name="Nolan M."/>
            <person name="Lipzen A."/>
            <person name="Salamov A."/>
            <person name="Henrissat B."/>
            <person name="Wiebenga A."/>
            <person name="De Vries R.P."/>
            <person name="Grigoriev I.V."/>
            <person name="Mortensen U.H."/>
            <person name="Andersen M.R."/>
            <person name="Baker S.E."/>
        </authorList>
    </citation>
    <scope>NUCLEOTIDE SEQUENCE [LARGE SCALE GENOMIC DNA]</scope>
    <source>
        <strain evidence="3 4">IBT 23096</strain>
    </source>
</reference>
<dbReference type="EMBL" id="MSFO01000008">
    <property type="protein sequence ID" value="PLB44801.1"/>
    <property type="molecule type" value="Genomic_DNA"/>
</dbReference>
<feature type="compositionally biased region" description="Basic residues" evidence="1">
    <location>
        <begin position="30"/>
        <end position="40"/>
    </location>
</feature>
<feature type="transmembrane region" description="Helical" evidence="2">
    <location>
        <begin position="89"/>
        <end position="110"/>
    </location>
</feature>
<comment type="caution">
    <text evidence="3">The sequence shown here is derived from an EMBL/GenBank/DDBJ whole genome shotgun (WGS) entry which is preliminary data.</text>
</comment>
<keyword evidence="2" id="KW-1133">Transmembrane helix</keyword>
<keyword evidence="2" id="KW-0812">Transmembrane</keyword>
<proteinExistence type="predicted"/>
<protein>
    <submittedName>
        <fullName evidence="3">Uncharacterized protein</fullName>
    </submittedName>
</protein>
<feature type="region of interest" description="Disordered" evidence="1">
    <location>
        <begin position="1"/>
        <end position="47"/>
    </location>
</feature>
<feature type="compositionally biased region" description="Polar residues" evidence="1">
    <location>
        <begin position="1"/>
        <end position="19"/>
    </location>
</feature>
<dbReference type="RefSeq" id="XP_024700103.1">
    <property type="nucleotide sequence ID" value="XM_024843123.1"/>
</dbReference>
<dbReference type="OrthoDB" id="4507551at2759"/>
<evidence type="ECO:0000256" key="2">
    <source>
        <dbReference type="SAM" id="Phobius"/>
    </source>
</evidence>
<name>A0A2I2FVZ2_9EURO</name>
<keyword evidence="2" id="KW-0472">Membrane</keyword>